<accession>A0A7C4FAC9</accession>
<comment type="caution">
    <text evidence="1">The sequence shown here is derived from an EMBL/GenBank/DDBJ whole genome shotgun (WGS) entry which is preliminary data.</text>
</comment>
<dbReference type="EMBL" id="DTFI01000141">
    <property type="protein sequence ID" value="HGI43880.1"/>
    <property type="molecule type" value="Genomic_DNA"/>
</dbReference>
<dbReference type="Gene3D" id="3.10.310.30">
    <property type="match status" value="1"/>
</dbReference>
<dbReference type="PANTHER" id="PTHR47618:SF1">
    <property type="entry name" value="BIFUNCTIONAL OLIGORIBONUCLEASE AND PAP PHOSPHATASE NRNA"/>
    <property type="match status" value="1"/>
</dbReference>
<name>A0A7C4FAC9_THEPE</name>
<sequence>MAESALRALYVVAAKLLRRKLGLTDAGDPDGVVSAALFKRRYPSGLVVLAHPSSVQKNPLYRLVSWDFVADLPCPGRVRVYADHHVTNKPCAEKSFHNPHAPAAAVLALEALGLSGDPEARRLAELAVETDTASITSREAELLEAVVKGSSYLEKLRLVDALARIGVRALEEMPVRLAARRYSERKKRTEDFLEKLPPERVMIVFFERDLGLSHRYLTILLERRGSEFAALIVPKGFFTYRVYLGAQRGSSFDASLLARALGGGGHTFAAGAMVHGLSPVRVRERILSLFREIYKLDSAAVYLVDRDGRVSRLPMDGTPRKAPSSS</sequence>
<proteinExistence type="predicted"/>
<reference evidence="1" key="1">
    <citation type="journal article" date="2020" name="mSystems">
        <title>Genome- and Community-Level Interaction Insights into Carbon Utilization and Element Cycling Functions of Hydrothermarchaeota in Hydrothermal Sediment.</title>
        <authorList>
            <person name="Zhou Z."/>
            <person name="Liu Y."/>
            <person name="Xu W."/>
            <person name="Pan J."/>
            <person name="Luo Z.H."/>
            <person name="Li M."/>
        </authorList>
    </citation>
    <scope>NUCLEOTIDE SEQUENCE [LARGE SCALE GENOMIC DNA]</scope>
    <source>
        <strain evidence="1">SpSt-735</strain>
    </source>
</reference>
<protein>
    <submittedName>
        <fullName evidence="1">Fis family transcriptional regulator</fullName>
    </submittedName>
</protein>
<dbReference type="SUPFAM" id="SSF64182">
    <property type="entry name" value="DHH phosphoesterases"/>
    <property type="match status" value="1"/>
</dbReference>
<dbReference type="InterPro" id="IPR051319">
    <property type="entry name" value="Oligoribo/pAp-PDE_c-di-AMP_PDE"/>
</dbReference>
<dbReference type="AlphaFoldDB" id="A0A7C4FAC9"/>
<evidence type="ECO:0000313" key="1">
    <source>
        <dbReference type="EMBL" id="HGI43880.1"/>
    </source>
</evidence>
<dbReference type="PANTHER" id="PTHR47618">
    <property type="entry name" value="BIFUNCTIONAL OLIGORIBONUCLEASE AND PAP PHOSPHATASE NRNA"/>
    <property type="match status" value="1"/>
</dbReference>
<gene>
    <name evidence="1" type="ORF">ENV17_05810</name>
</gene>
<organism evidence="1">
    <name type="scientific">Thermofilum pendens</name>
    <dbReference type="NCBI Taxonomy" id="2269"/>
    <lineage>
        <taxon>Archaea</taxon>
        <taxon>Thermoproteota</taxon>
        <taxon>Thermoprotei</taxon>
        <taxon>Thermofilales</taxon>
        <taxon>Thermofilaceae</taxon>
        <taxon>Thermofilum</taxon>
    </lineage>
</organism>
<dbReference type="InterPro" id="IPR038763">
    <property type="entry name" value="DHH_sf"/>
</dbReference>